<feature type="active site" description="For 3CLpro activity" evidence="13">
    <location>
        <position position="708"/>
    </location>
</feature>
<dbReference type="GO" id="GO:0006508">
    <property type="term" value="P:proteolysis"/>
    <property type="evidence" value="ECO:0007669"/>
    <property type="project" value="UniProtKB-KW"/>
</dbReference>
<organism evidence="17 18">
    <name type="scientific">Bat norovirus</name>
    <dbReference type="NCBI Taxonomy" id="1514709"/>
    <lineage>
        <taxon>Viruses</taxon>
        <taxon>Riboviria</taxon>
        <taxon>Orthornavirae</taxon>
        <taxon>Pisuviricota</taxon>
        <taxon>Pisoniviricetes</taxon>
        <taxon>Picornavirales</taxon>
        <taxon>Caliciviridae</taxon>
        <taxon>Norovirus</taxon>
        <taxon>Norovirus norwalkense</taxon>
        <taxon>Norwalk virus</taxon>
    </lineage>
</organism>
<dbReference type="GO" id="GO:0043657">
    <property type="term" value="C:host cell"/>
    <property type="evidence" value="ECO:0007669"/>
    <property type="project" value="UniProtKB-SubCell"/>
</dbReference>
<dbReference type="InterPro" id="IPR000605">
    <property type="entry name" value="Helicase_SF3_ssDNA/RNA_vir"/>
</dbReference>
<feature type="active site" description="For 3CLpro activity" evidence="13">
    <location>
        <position position="817"/>
    </location>
</feature>
<dbReference type="GO" id="GO:0003723">
    <property type="term" value="F:RNA binding"/>
    <property type="evidence" value="ECO:0007669"/>
    <property type="project" value="InterPro"/>
</dbReference>
<reference evidence="17 18" key="1">
    <citation type="journal article" date="2016" name="ISME J.">
        <title>Deciphering the bat virome catalog to better understand the ecological diversity of bat viruses and the bat origin of emerging infectious diseases.</title>
        <authorList>
            <person name="Wu Z."/>
            <person name="Yang L."/>
            <person name="Ren X."/>
            <person name="He G."/>
            <person name="Zhang J."/>
            <person name="Yang J."/>
            <person name="Qian Z."/>
            <person name="Dong J."/>
            <person name="Sun L."/>
            <person name="Zhu Y."/>
            <person name="Du J."/>
            <person name="Yang F."/>
            <person name="Zhang S."/>
            <person name="Jin Q."/>
        </authorList>
    </citation>
    <scope>NUCLEOTIDE SEQUENCE [LARGE SCALE GENOMIC DNA]</scope>
    <source>
        <strain evidence="17">BtRs-CalV/YN2010</strain>
    </source>
</reference>
<dbReference type="InterPro" id="IPR001205">
    <property type="entry name" value="RNA-dir_pol_C"/>
</dbReference>
<feature type="non-terminal residue" evidence="17">
    <location>
        <position position="1"/>
    </location>
</feature>
<evidence type="ECO:0000313" key="18">
    <source>
        <dbReference type="Proteomes" id="UP000325753"/>
    </source>
</evidence>
<dbReference type="InterPro" id="IPR007094">
    <property type="entry name" value="RNA-dir_pol_PSvirus"/>
</dbReference>
<evidence type="ECO:0000256" key="10">
    <source>
        <dbReference type="ARBA" id="ARBA00022840"/>
    </source>
</evidence>
<dbReference type="GO" id="GO:0017111">
    <property type="term" value="F:ribonucleoside triphosphate phosphatase activity"/>
    <property type="evidence" value="ECO:0007669"/>
    <property type="project" value="UniProtKB-EC"/>
</dbReference>
<dbReference type="GO" id="GO:0039694">
    <property type="term" value="P:viral RNA genome replication"/>
    <property type="evidence" value="ECO:0007669"/>
    <property type="project" value="InterPro"/>
</dbReference>
<keyword evidence="9 13" id="KW-0788">Thiol protease</keyword>
<accession>A0A0G2R0S3</accession>
<dbReference type="InterPro" id="IPR027417">
    <property type="entry name" value="P-loop_NTPase"/>
</dbReference>
<keyword evidence="5" id="KW-0808">Transferase</keyword>
<keyword evidence="4 13" id="KW-0645">Protease</keyword>
<feature type="domain" description="RdRp catalytic" evidence="14">
    <location>
        <begin position="1094"/>
        <end position="1215"/>
    </location>
</feature>
<keyword evidence="7" id="KW-0547">Nucleotide-binding</keyword>
<dbReference type="Pfam" id="PF08405">
    <property type="entry name" value="Calici_PP_N"/>
    <property type="match status" value="1"/>
</dbReference>
<dbReference type="InterPro" id="IPR003593">
    <property type="entry name" value="AAA+_ATPase"/>
</dbReference>
<evidence type="ECO:0000256" key="9">
    <source>
        <dbReference type="ARBA" id="ARBA00022807"/>
    </source>
</evidence>
<keyword evidence="2" id="KW-0696">RNA-directed RNA polymerase</keyword>
<feature type="domain" description="SF3 helicase" evidence="15">
    <location>
        <begin position="154"/>
        <end position="319"/>
    </location>
</feature>
<dbReference type="InterPro" id="IPR043504">
    <property type="entry name" value="Peptidase_S1_PA_chymotrypsin"/>
</dbReference>
<dbReference type="Gene3D" id="6.10.20.70">
    <property type="match status" value="1"/>
</dbReference>
<feature type="domain" description="Peptidase C37" evidence="16">
    <location>
        <begin position="679"/>
        <end position="859"/>
    </location>
</feature>
<dbReference type="PROSITE" id="PS51537">
    <property type="entry name" value="NV_3CL_PRO"/>
    <property type="match status" value="1"/>
</dbReference>
<dbReference type="SUPFAM" id="SSF56672">
    <property type="entry name" value="DNA/RNA polymerases"/>
    <property type="match status" value="1"/>
</dbReference>
<keyword evidence="3" id="KW-0191">Covalent protein-RNA linkage</keyword>
<evidence type="ECO:0000256" key="8">
    <source>
        <dbReference type="ARBA" id="ARBA00022801"/>
    </source>
</evidence>
<dbReference type="InterPro" id="IPR013614">
    <property type="entry name" value="Viral_PP_Calicivir_N"/>
</dbReference>
<evidence type="ECO:0000256" key="6">
    <source>
        <dbReference type="ARBA" id="ARBA00022695"/>
    </source>
</evidence>
<keyword evidence="10" id="KW-0067">ATP-binding</keyword>
<dbReference type="SMART" id="SM00382">
    <property type="entry name" value="AAA"/>
    <property type="match status" value="1"/>
</dbReference>
<dbReference type="GO" id="GO:0005524">
    <property type="term" value="F:ATP binding"/>
    <property type="evidence" value="ECO:0007669"/>
    <property type="project" value="UniProtKB-KW"/>
</dbReference>
<evidence type="ECO:0000259" key="15">
    <source>
        <dbReference type="PROSITE" id="PS51218"/>
    </source>
</evidence>
<dbReference type="Gene3D" id="2.40.10.10">
    <property type="entry name" value="Trypsin-like serine proteases"/>
    <property type="match status" value="2"/>
</dbReference>
<evidence type="ECO:0000313" key="17">
    <source>
        <dbReference type="EMBL" id="AID69173.1"/>
    </source>
</evidence>
<dbReference type="InterPro" id="IPR043502">
    <property type="entry name" value="DNA/RNA_pol_sf"/>
</dbReference>
<evidence type="ECO:0000256" key="4">
    <source>
        <dbReference type="ARBA" id="ARBA00022670"/>
    </source>
</evidence>
<dbReference type="Pfam" id="PF00910">
    <property type="entry name" value="RNA_helicase"/>
    <property type="match status" value="1"/>
</dbReference>
<comment type="function">
    <text evidence="13">3C-like protease processes the polyprotein: 3CLpro-RdRp is first released by autocleavage, then all other proteins are cleaved. May cleave polyadenylate-binding protein thereby inhibiting cellular translation.</text>
</comment>
<proteinExistence type="predicted"/>
<evidence type="ECO:0000259" key="14">
    <source>
        <dbReference type="PROSITE" id="PS50507"/>
    </source>
</evidence>
<comment type="catalytic activity">
    <reaction evidence="13">
        <text>Endopeptidase with a preference for cleavage when the P1 position is occupied by Glu-|-Xaa and the P1' position is occupied by Gly-|-Yaa.</text>
        <dbReference type="EC" id="3.4.22.66"/>
    </reaction>
</comment>
<evidence type="ECO:0000256" key="3">
    <source>
        <dbReference type="ARBA" id="ARBA00022520"/>
    </source>
</evidence>
<dbReference type="GO" id="GO:0006351">
    <property type="term" value="P:DNA-templated transcription"/>
    <property type="evidence" value="ECO:0007669"/>
    <property type="project" value="InterPro"/>
</dbReference>
<protein>
    <recommendedName>
        <fullName evidence="1">Genome polyprotein</fullName>
    </recommendedName>
</protein>
<dbReference type="EMBL" id="KJ790198">
    <property type="protein sequence ID" value="AID69173.1"/>
    <property type="molecule type" value="Genomic_RNA"/>
</dbReference>
<evidence type="ECO:0000256" key="11">
    <source>
        <dbReference type="ARBA" id="ARBA00022953"/>
    </source>
</evidence>
<dbReference type="InterPro" id="IPR043128">
    <property type="entry name" value="Rev_trsase/Diguanyl_cyclase"/>
</dbReference>
<dbReference type="Pfam" id="PF00680">
    <property type="entry name" value="RdRP_1"/>
    <property type="match status" value="1"/>
</dbReference>
<dbReference type="InterPro" id="IPR009003">
    <property type="entry name" value="Peptidase_S1_PA"/>
</dbReference>
<dbReference type="SUPFAM" id="SSF50494">
    <property type="entry name" value="Trypsin-like serine proteases"/>
    <property type="match status" value="1"/>
</dbReference>
<dbReference type="GO" id="GO:0004197">
    <property type="term" value="F:cysteine-type endopeptidase activity"/>
    <property type="evidence" value="ECO:0007669"/>
    <property type="project" value="InterPro"/>
</dbReference>
<evidence type="ECO:0000259" key="16">
    <source>
        <dbReference type="PROSITE" id="PS51537"/>
    </source>
</evidence>
<keyword evidence="8 13" id="KW-0378">Hydrolase</keyword>
<keyword evidence="11" id="KW-0693">Viral RNA replication</keyword>
<keyword evidence="6" id="KW-0548">Nucleotidyltransferase</keyword>
<dbReference type="GO" id="GO:0003968">
    <property type="term" value="F:RNA-directed RNA polymerase activity"/>
    <property type="evidence" value="ECO:0007669"/>
    <property type="project" value="UniProtKB-KW"/>
</dbReference>
<dbReference type="PRINTS" id="PR00917">
    <property type="entry name" value="SRSVCYSPTASE"/>
</dbReference>
<evidence type="ECO:0000256" key="13">
    <source>
        <dbReference type="PROSITE-ProRule" id="PRU00870"/>
    </source>
</evidence>
<evidence type="ECO:0000256" key="7">
    <source>
        <dbReference type="ARBA" id="ARBA00022741"/>
    </source>
</evidence>
<dbReference type="PROSITE" id="PS50507">
    <property type="entry name" value="RDRP_SSRNA_POS"/>
    <property type="match status" value="1"/>
</dbReference>
<evidence type="ECO:0000256" key="5">
    <source>
        <dbReference type="ARBA" id="ARBA00022679"/>
    </source>
</evidence>
<dbReference type="GO" id="GO:0003724">
    <property type="term" value="F:RNA helicase activity"/>
    <property type="evidence" value="ECO:0007669"/>
    <property type="project" value="InterPro"/>
</dbReference>
<evidence type="ECO:0000256" key="2">
    <source>
        <dbReference type="ARBA" id="ARBA00022484"/>
    </source>
</evidence>
<dbReference type="Pfam" id="PF05416">
    <property type="entry name" value="Peptidase_C37"/>
    <property type="match status" value="1"/>
</dbReference>
<dbReference type="Gene3D" id="1.20.960.20">
    <property type="match status" value="1"/>
</dbReference>
<dbReference type="Gene3D" id="6.10.250.3230">
    <property type="match status" value="1"/>
</dbReference>
<dbReference type="Gene3D" id="3.40.50.300">
    <property type="entry name" value="P-loop containing nucleotide triphosphate hydrolases"/>
    <property type="match status" value="1"/>
</dbReference>
<evidence type="ECO:0000256" key="12">
    <source>
        <dbReference type="ARBA" id="ARBA00047631"/>
    </source>
</evidence>
<dbReference type="Gene3D" id="3.30.70.270">
    <property type="match status" value="2"/>
</dbReference>
<comment type="catalytic activity">
    <reaction evidence="12">
        <text>a ribonucleoside 5'-triphosphate + H2O = a ribonucleoside 5'-diphosphate + phosphate + H(+)</text>
        <dbReference type="Rhea" id="RHEA:23680"/>
        <dbReference type="ChEBI" id="CHEBI:15377"/>
        <dbReference type="ChEBI" id="CHEBI:15378"/>
        <dbReference type="ChEBI" id="CHEBI:43474"/>
        <dbReference type="ChEBI" id="CHEBI:57930"/>
        <dbReference type="ChEBI" id="CHEBI:61557"/>
        <dbReference type="EC" id="3.6.1.15"/>
    </reaction>
</comment>
<dbReference type="InterPro" id="IPR001665">
    <property type="entry name" value="Norovirus_pept_C37"/>
</dbReference>
<dbReference type="InterPro" id="IPR014759">
    <property type="entry name" value="Helicase_SF3_ssRNA_vir"/>
</dbReference>
<name>A0A0G2R0S3_NORV</name>
<evidence type="ECO:0000256" key="1">
    <source>
        <dbReference type="ARBA" id="ARBA00020107"/>
    </source>
</evidence>
<feature type="active site" description="For 3CLpro activity" evidence="13">
    <location>
        <position position="732"/>
    </location>
</feature>
<dbReference type="PROSITE" id="PS51218">
    <property type="entry name" value="SF3_HELICASE_2"/>
    <property type="match status" value="1"/>
</dbReference>
<sequence length="1367" mass="150731">VSGFLAALLPSFGLQGPDPEEVATDLVPILLGGIGMAVGFTAERVGRMLSSAASTLRACKDLGAYGLEIVRMVIKYFFPKKTADDSAEIAAGVEQAVLAMEVLANNHLTGLLKSKEDMAAYLKTLDYEEEKVRKISSRAATPDIVATANALLARISAARAMIMKAKSELSTRTRPVVIMVSGRPGIGKTFMAKSLAAALAKAVQPDGRVGIVPRGDVDHWDAYRGENAVLWDDYGMGNVIKDALRLQELADTCPVTLNCDRIENKGKMFESDFIVVTTNLQNPAPLDYVNMEAVARRVDFLVYAEAPDIENAKAAAPGDPSAIKSLYKKDHSHLILTLAPQGGFDRAGNTPHGKGVTKRTTFSTLLAKAIALSCERREEFQLQGDIKTYNFDQDKLGAFRQMAADNKYNIMEAMKIGTRLSKITAVKELEDALSSFHIKECRITYNWKTYTLSSNGKGKVSLVEDKQTPAQAATLEATGALVRLQQARIRYYAQCVQQIFMTLVQSFASGFVITRAIGRITNRVKPQQHVTESRPKAVWCSWDLEAKGKTKSGRGRKHTAFSSKGLSDEEYDEYKKIKEERGGKYSIQEYLEDRDRFLEEVTIGRATEENFTEADEARLRQKIFRPSRKERAEERRALGLVTGSEIRKRKPDDFQPKGPLWADDKRVQIDYNEEISFEAPASIWNRIVKFGTGWGFWVSPNLFITSTHVIPSRAEEFFGVPIDRIQVHRSGEFVRMRFPTHVRPDVAGMVLDDGAPEGTVATILVKRDSGEHMPLAVRMGTQATMKVQGRQVVGQTGMLLTGANAKGMDLGTLPGDCGCPYVYKRGNEWIVLGVHTAASRGGNTVIAAVQSGEGETTLEGPDKGTYCGAPILAKGEAPALSTKTKFWRSDTTPLPPDVYVPAYLGGADPRVADGPSLQQVMRDQLKPFTQPRGKPPKPHLLRAARETVVNTLEQTLEPVKDLTYAEACASLDKTTSSGHPHHVTKNNHWNGQAFTGPLADQASKANLMYEQGKHMQPVYTAALKDELVKPTKVYGQIKKRLLWGSDLGTMVRCARAFGGVCNALKKACLVLPVRVGLNINEEGPIIFERHAKYTWHMDADYSRWDSTQQRAIIAEALNIMVGFAEKPELAAIVAQDLAAPSHLDVGDFLVQVAEGLPSGTPCTSQLNSIVHWLLTLCAMADVTGLDPDIIQANSVFSFYGDDEIISTDIDIDPAALTEKLKEYGLVPTRPDKTVGPLIRHSTLAGLSFLRRTIVRDDLGWFGRLEKASIERQLFWTRGPNHQDPDETLVPHAQRATQLMCLLGEAALHGRKYYSKIASKVIAEIKTGGMDFYVPKFEALFRWMRFSDLSTWEGDRNLAPDFVNEDGV</sequence>
<dbReference type="Proteomes" id="UP000325753">
    <property type="component" value="Segment"/>
</dbReference>
<comment type="PTM">
    <text evidence="13">Specific enzymatic cleavages in vivo yield mature proteins. 3CLpro is first autocatalytically cleaved, then processes the whole polyprotein.</text>
</comment>
<dbReference type="SUPFAM" id="SSF52540">
    <property type="entry name" value="P-loop containing nucleoside triphosphate hydrolases"/>
    <property type="match status" value="1"/>
</dbReference>